<keyword evidence="13" id="KW-0346">Stress response</keyword>
<dbReference type="EMBL" id="FNIA01000004">
    <property type="protein sequence ID" value="SDM57664.1"/>
    <property type="molecule type" value="Genomic_DNA"/>
</dbReference>
<dbReference type="Pfam" id="PF01435">
    <property type="entry name" value="Peptidase_M48"/>
    <property type="match status" value="1"/>
</dbReference>
<comment type="similarity">
    <text evidence="10">Belongs to the peptidase M48 family.</text>
</comment>
<feature type="domain" description="Peptidase M48" evidence="12">
    <location>
        <begin position="98"/>
        <end position="345"/>
    </location>
</feature>
<feature type="transmembrane region" description="Helical" evidence="11">
    <location>
        <begin position="12"/>
        <end position="36"/>
    </location>
</feature>
<evidence type="ECO:0000259" key="12">
    <source>
        <dbReference type="Pfam" id="PF01435"/>
    </source>
</evidence>
<evidence type="ECO:0000256" key="3">
    <source>
        <dbReference type="ARBA" id="ARBA00022692"/>
    </source>
</evidence>
<keyword evidence="5 10" id="KW-0378">Hydrolase</keyword>
<accession>A0A1G9UD65</accession>
<gene>
    <name evidence="13" type="ORF">SAMN05192554_10458</name>
</gene>
<evidence type="ECO:0000256" key="1">
    <source>
        <dbReference type="ARBA" id="ARBA00022475"/>
    </source>
</evidence>
<dbReference type="AlphaFoldDB" id="A0A1G9UD65"/>
<evidence type="ECO:0000313" key="13">
    <source>
        <dbReference type="EMBL" id="SDM57664.1"/>
    </source>
</evidence>
<evidence type="ECO:0000256" key="8">
    <source>
        <dbReference type="ARBA" id="ARBA00023049"/>
    </source>
</evidence>
<evidence type="ECO:0000256" key="2">
    <source>
        <dbReference type="ARBA" id="ARBA00022670"/>
    </source>
</evidence>
<dbReference type="Gene3D" id="3.30.2010.10">
    <property type="entry name" value="Metalloproteases ('zincins'), catalytic domain"/>
    <property type="match status" value="1"/>
</dbReference>
<evidence type="ECO:0000256" key="6">
    <source>
        <dbReference type="ARBA" id="ARBA00022833"/>
    </source>
</evidence>
<keyword evidence="7 11" id="KW-1133">Transmembrane helix</keyword>
<dbReference type="GO" id="GO:0004222">
    <property type="term" value="F:metalloendopeptidase activity"/>
    <property type="evidence" value="ECO:0007669"/>
    <property type="project" value="InterPro"/>
</dbReference>
<keyword evidence="3 11" id="KW-0812">Transmembrane</keyword>
<name>A0A1G9UD65_9EURY</name>
<comment type="cofactor">
    <cofactor evidence="10">
        <name>Zn(2+)</name>
        <dbReference type="ChEBI" id="CHEBI:29105"/>
    </cofactor>
    <text evidence="10">Binds 1 zinc ion per subunit.</text>
</comment>
<evidence type="ECO:0000256" key="7">
    <source>
        <dbReference type="ARBA" id="ARBA00022989"/>
    </source>
</evidence>
<evidence type="ECO:0000256" key="5">
    <source>
        <dbReference type="ARBA" id="ARBA00022801"/>
    </source>
</evidence>
<dbReference type="PANTHER" id="PTHR43221:SF2">
    <property type="entry name" value="PROTEASE HTPX HOMOLOG"/>
    <property type="match status" value="1"/>
</dbReference>
<feature type="transmembrane region" description="Helical" evidence="11">
    <location>
        <begin position="56"/>
        <end position="73"/>
    </location>
</feature>
<dbReference type="OrthoDB" id="28389at2157"/>
<keyword evidence="6 10" id="KW-0862">Zinc</keyword>
<keyword evidence="14" id="KW-1185">Reference proteome</keyword>
<evidence type="ECO:0000256" key="11">
    <source>
        <dbReference type="SAM" id="Phobius"/>
    </source>
</evidence>
<keyword evidence="2 10" id="KW-0645">Protease</keyword>
<keyword evidence="8 10" id="KW-0482">Metalloprotease</keyword>
<feature type="transmembrane region" description="Helical" evidence="11">
    <location>
        <begin position="196"/>
        <end position="214"/>
    </location>
</feature>
<reference evidence="13 14" key="1">
    <citation type="submission" date="2016-10" db="EMBL/GenBank/DDBJ databases">
        <authorList>
            <person name="de Groot N.N."/>
        </authorList>
    </citation>
    <scope>NUCLEOTIDE SEQUENCE [LARGE SCALE GENOMIC DNA]</scope>
    <source>
        <strain evidence="14">EB21,IBRC-M 10013,KCTC 4048</strain>
    </source>
</reference>
<dbReference type="InterPro" id="IPR050083">
    <property type="entry name" value="HtpX_protease"/>
</dbReference>
<dbReference type="Proteomes" id="UP000199370">
    <property type="component" value="Unassembled WGS sequence"/>
</dbReference>
<organism evidence="13 14">
    <name type="scientific">Haloarchaeobius iranensis</name>
    <dbReference type="NCBI Taxonomy" id="996166"/>
    <lineage>
        <taxon>Archaea</taxon>
        <taxon>Methanobacteriati</taxon>
        <taxon>Methanobacteriota</taxon>
        <taxon>Stenosarchaea group</taxon>
        <taxon>Halobacteria</taxon>
        <taxon>Halobacteriales</taxon>
        <taxon>Halorubellaceae</taxon>
        <taxon>Haloarchaeobius</taxon>
    </lineage>
</organism>
<evidence type="ECO:0000256" key="4">
    <source>
        <dbReference type="ARBA" id="ARBA00022723"/>
    </source>
</evidence>
<keyword evidence="4" id="KW-0479">Metal-binding</keyword>
<dbReference type="STRING" id="996166.SAMN05192554_10458"/>
<evidence type="ECO:0000256" key="10">
    <source>
        <dbReference type="RuleBase" id="RU003983"/>
    </source>
</evidence>
<keyword evidence="1" id="KW-1003">Cell membrane</keyword>
<sequence>MERDTALTWRILLCLLTILVVDVVLVAAAAYLVGPWVAPLQVAVADAVGLSGTSPLVWGGVVVLPVALAFGWAQLQYSRRELLDEVDAPLESGGTYPAVQGRLQRLAVGADMATPSLAVAQTDVPNSFAVGGVTDGTVVVSTGLLDALDEDELDAVLAHELTHLRNRDALVLTLASFVPALISDDFSPFGSRATSTAVWTGLVVVAYVLSAPFIDATPFTLGYTVSFVFTLLVTVVLGGVFLGIAGAVVLGLSQHLSTYREYVADRSGAVLAGQPTAMATALRKLDQSVETPTADKRREYAGVAGLCFLPHGFSTDDEPVDEGEFTVETRSHPATEQRIERLQQLERKQF</sequence>
<dbReference type="InterPro" id="IPR001915">
    <property type="entry name" value="Peptidase_M48"/>
</dbReference>
<dbReference type="GO" id="GO:0006508">
    <property type="term" value="P:proteolysis"/>
    <property type="evidence" value="ECO:0007669"/>
    <property type="project" value="UniProtKB-KW"/>
</dbReference>
<evidence type="ECO:0000313" key="14">
    <source>
        <dbReference type="Proteomes" id="UP000199370"/>
    </source>
</evidence>
<proteinExistence type="inferred from homology"/>
<dbReference type="PANTHER" id="PTHR43221">
    <property type="entry name" value="PROTEASE HTPX"/>
    <property type="match status" value="1"/>
</dbReference>
<dbReference type="GO" id="GO:0046872">
    <property type="term" value="F:metal ion binding"/>
    <property type="evidence" value="ECO:0007669"/>
    <property type="project" value="UniProtKB-KW"/>
</dbReference>
<keyword evidence="9 11" id="KW-0472">Membrane</keyword>
<evidence type="ECO:0000256" key="9">
    <source>
        <dbReference type="ARBA" id="ARBA00023136"/>
    </source>
</evidence>
<protein>
    <submittedName>
        <fullName evidence="13">Heat shock protein. Metallo peptidase. MEROPS family M48B</fullName>
    </submittedName>
</protein>
<dbReference type="RefSeq" id="WP_089731837.1">
    <property type="nucleotide sequence ID" value="NZ_FNIA01000004.1"/>
</dbReference>
<feature type="transmembrane region" description="Helical" evidence="11">
    <location>
        <begin position="226"/>
        <end position="252"/>
    </location>
</feature>